<proteinExistence type="inferred from homology"/>
<comment type="caution">
    <text evidence="8">The sequence shown here is derived from an EMBL/GenBank/DDBJ whole genome shotgun (WGS) entry which is preliminary data.</text>
</comment>
<reference evidence="8 9" key="1">
    <citation type="journal article" date="2015" name="Nature">
        <title>rRNA introns, odd ribosomes, and small enigmatic genomes across a large radiation of phyla.</title>
        <authorList>
            <person name="Brown C.T."/>
            <person name="Hug L.A."/>
            <person name="Thomas B.C."/>
            <person name="Sharon I."/>
            <person name="Castelle C.J."/>
            <person name="Singh A."/>
            <person name="Wilkins M.J."/>
            <person name="Williams K.H."/>
            <person name="Banfield J.F."/>
        </authorList>
    </citation>
    <scope>NUCLEOTIDE SEQUENCE [LARGE SCALE GENOMIC DNA]</scope>
</reference>
<keyword evidence="5" id="KW-0472">Membrane</keyword>
<evidence type="ECO:0000256" key="3">
    <source>
        <dbReference type="ARBA" id="ARBA00022729"/>
    </source>
</evidence>
<keyword evidence="3" id="KW-0732">Signal</keyword>
<accession>A0A0G1UDI0</accession>
<feature type="domain" description="Solute-binding protein family 3/N-terminal" evidence="6">
    <location>
        <begin position="74"/>
        <end position="291"/>
    </location>
</feature>
<organism evidence="8 9">
    <name type="scientific">Candidatus Amesbacteria bacterium GW2011_GWA1_47_16</name>
    <dbReference type="NCBI Taxonomy" id="1618353"/>
    <lineage>
        <taxon>Bacteria</taxon>
        <taxon>Candidatus Amesiibacteriota</taxon>
    </lineage>
</organism>
<evidence type="ECO:0000256" key="4">
    <source>
        <dbReference type="RuleBase" id="RU003744"/>
    </source>
</evidence>
<name>A0A0G1UDI0_9BACT</name>
<dbReference type="EMBL" id="LCNV01000011">
    <property type="protein sequence ID" value="KKU64178.1"/>
    <property type="molecule type" value="Genomic_DNA"/>
</dbReference>
<dbReference type="SMART" id="SM00062">
    <property type="entry name" value="PBPb"/>
    <property type="match status" value="1"/>
</dbReference>
<evidence type="ECO:0000256" key="1">
    <source>
        <dbReference type="ARBA" id="ARBA00004196"/>
    </source>
</evidence>
<dbReference type="GO" id="GO:0015276">
    <property type="term" value="F:ligand-gated monoatomic ion channel activity"/>
    <property type="evidence" value="ECO:0007669"/>
    <property type="project" value="InterPro"/>
</dbReference>
<gene>
    <name evidence="8" type="ORF">UX87_C0011G0010</name>
</gene>
<comment type="subcellular location">
    <subcellularLocation>
        <location evidence="1">Cell envelope</location>
    </subcellularLocation>
</comment>
<keyword evidence="5" id="KW-1133">Transmembrane helix</keyword>
<comment type="similarity">
    <text evidence="2 4">Belongs to the bacterial solute-binding protein 3 family.</text>
</comment>
<dbReference type="Gene3D" id="3.40.190.10">
    <property type="entry name" value="Periplasmic binding protein-like II"/>
    <property type="match status" value="2"/>
</dbReference>
<evidence type="ECO:0000256" key="5">
    <source>
        <dbReference type="SAM" id="Phobius"/>
    </source>
</evidence>
<dbReference type="SMART" id="SM00079">
    <property type="entry name" value="PBPe"/>
    <property type="match status" value="1"/>
</dbReference>
<dbReference type="InterPro" id="IPR018313">
    <property type="entry name" value="SBP_3_CS"/>
</dbReference>
<evidence type="ECO:0000313" key="8">
    <source>
        <dbReference type="EMBL" id="KKU64178.1"/>
    </source>
</evidence>
<dbReference type="Proteomes" id="UP000034364">
    <property type="component" value="Unassembled WGS sequence"/>
</dbReference>
<sequence>MDPLPETVPEVSSVPSVPAVKYPWLKSVIAAAVVLLVVLLTGTFYLANRASLLSGLNQPSPTEPPAPATLTRGKLLIATDPTFEPMEFRDENENLVGYDIDLGRSLAEKMGLQVDFRVVVWDDIFSALANREFDVIISSVSITPDRQQLYEFSAPYLNAGQVIITKKTNTTITSTNDLSGKKIAVQKDTTNEAEAMKYTDPDMLLSLGDFEAATRALLDGKADAIFADLTVAKGIITTNPTLKIASEPFTSEQYGIVLAKGNSLLHAQVNQALDALRQQGTLVYLKQKWLE</sequence>
<dbReference type="CDD" id="cd13530">
    <property type="entry name" value="PBP2_peptides_like"/>
    <property type="match status" value="1"/>
</dbReference>
<evidence type="ECO:0000259" key="7">
    <source>
        <dbReference type="SMART" id="SM00079"/>
    </source>
</evidence>
<dbReference type="AlphaFoldDB" id="A0A0G1UDI0"/>
<dbReference type="PANTHER" id="PTHR35936:SF19">
    <property type="entry name" value="AMINO-ACID-BINDING PROTEIN YXEM-RELATED"/>
    <property type="match status" value="1"/>
</dbReference>
<feature type="transmembrane region" description="Helical" evidence="5">
    <location>
        <begin position="24"/>
        <end position="47"/>
    </location>
</feature>
<dbReference type="GO" id="GO:0016020">
    <property type="term" value="C:membrane"/>
    <property type="evidence" value="ECO:0007669"/>
    <property type="project" value="InterPro"/>
</dbReference>
<feature type="domain" description="Ionotropic glutamate receptor C-terminal" evidence="7">
    <location>
        <begin position="74"/>
        <end position="291"/>
    </location>
</feature>
<protein>
    <submittedName>
        <fullName evidence="8">ABC-type transporter, periplasmic subunit family 3</fullName>
    </submittedName>
</protein>
<dbReference type="InterPro" id="IPR001638">
    <property type="entry name" value="Solute-binding_3/MltF_N"/>
</dbReference>
<evidence type="ECO:0000259" key="6">
    <source>
        <dbReference type="SMART" id="SM00062"/>
    </source>
</evidence>
<evidence type="ECO:0000256" key="2">
    <source>
        <dbReference type="ARBA" id="ARBA00010333"/>
    </source>
</evidence>
<dbReference type="PANTHER" id="PTHR35936">
    <property type="entry name" value="MEMBRANE-BOUND LYTIC MUREIN TRANSGLYCOSYLASE F"/>
    <property type="match status" value="1"/>
</dbReference>
<dbReference type="PROSITE" id="PS01039">
    <property type="entry name" value="SBP_BACTERIAL_3"/>
    <property type="match status" value="1"/>
</dbReference>
<evidence type="ECO:0000313" key="9">
    <source>
        <dbReference type="Proteomes" id="UP000034364"/>
    </source>
</evidence>
<dbReference type="GO" id="GO:0030313">
    <property type="term" value="C:cell envelope"/>
    <property type="evidence" value="ECO:0007669"/>
    <property type="project" value="UniProtKB-SubCell"/>
</dbReference>
<dbReference type="Pfam" id="PF00497">
    <property type="entry name" value="SBP_bac_3"/>
    <property type="match status" value="1"/>
</dbReference>
<keyword evidence="5" id="KW-0812">Transmembrane</keyword>
<dbReference type="SUPFAM" id="SSF53850">
    <property type="entry name" value="Periplasmic binding protein-like II"/>
    <property type="match status" value="1"/>
</dbReference>
<dbReference type="InterPro" id="IPR001320">
    <property type="entry name" value="Iontro_rcpt_C"/>
</dbReference>